<feature type="compositionally biased region" description="Basic and acidic residues" evidence="2">
    <location>
        <begin position="366"/>
        <end position="376"/>
    </location>
</feature>
<feature type="compositionally biased region" description="Pro residues" evidence="2">
    <location>
        <begin position="15"/>
        <end position="24"/>
    </location>
</feature>
<gene>
    <name evidence="3" type="ORF">L202_05021</name>
</gene>
<reference evidence="3 4" key="1">
    <citation type="submission" date="2016-06" db="EMBL/GenBank/DDBJ databases">
        <title>Evolution of pathogenesis and genome organization in the Tremellales.</title>
        <authorList>
            <person name="Cuomo C."/>
            <person name="Litvintseva A."/>
            <person name="Heitman J."/>
            <person name="Chen Y."/>
            <person name="Sun S."/>
            <person name="Springer D."/>
            <person name="Dromer F."/>
            <person name="Young S."/>
            <person name="Zeng Q."/>
            <person name="Chapman S."/>
            <person name="Gujja S."/>
            <person name="Saif S."/>
            <person name="Birren B."/>
        </authorList>
    </citation>
    <scope>NUCLEOTIDE SEQUENCE [LARGE SCALE GENOMIC DNA]</scope>
    <source>
        <strain evidence="3 4">CBS 6039</strain>
    </source>
</reference>
<evidence type="ECO:0000313" key="4">
    <source>
        <dbReference type="Proteomes" id="UP000094065"/>
    </source>
</evidence>
<keyword evidence="1" id="KW-0175">Coiled coil</keyword>
<feature type="compositionally biased region" description="Acidic residues" evidence="2">
    <location>
        <begin position="353"/>
        <end position="365"/>
    </location>
</feature>
<feature type="compositionally biased region" description="Low complexity" evidence="2">
    <location>
        <begin position="25"/>
        <end position="34"/>
    </location>
</feature>
<feature type="compositionally biased region" description="Pro residues" evidence="2">
    <location>
        <begin position="35"/>
        <end position="52"/>
    </location>
</feature>
<proteinExistence type="predicted"/>
<feature type="compositionally biased region" description="Polar residues" evidence="2">
    <location>
        <begin position="56"/>
        <end position="66"/>
    </location>
</feature>
<feature type="region of interest" description="Disordered" evidence="2">
    <location>
        <begin position="1"/>
        <end position="97"/>
    </location>
</feature>
<accession>A0A1E3HNJ0</accession>
<dbReference type="OrthoDB" id="2593363at2759"/>
<dbReference type="Proteomes" id="UP000094065">
    <property type="component" value="Unassembled WGS sequence"/>
</dbReference>
<feature type="coiled-coil region" evidence="1">
    <location>
        <begin position="199"/>
        <end position="226"/>
    </location>
</feature>
<sequence length="428" mass="46285">MGRSKKHSSKKPPPKQRPPQPEQPQPSSSNSTTLPPLPAFPLPPPHTLPPVMDPTNAHSPPANSQYHSHPPTPHNHNHPAHSHSHSHSQHQPMTPASLSAALHTWSANALKSMGLNMGGEGEGGMGLPTLTESQIRGLTGGGALGDGGFFMGPARPSGSGSGSAKNRDGGHNHGHHHTHTYPDPATGSPIDLPSSLAALFEAKLTLDREKAKLLKMQEELEGQKEIQGLREMMDRPMPEGAFSLPLPMPMGGPGGMGMGMPFRIAEGGVGMVGMGVMPVRVGGKGDGQVVLEEGCTCGQCQMYIPEPEPDECFDCENDCGCDCHSYEEYDCEHEDDYVDEDDEEDYDDVDDEEYEYEDEIDDEGLYEERPPLSEDPERLDEYVGQLFNWVKTVVYTTIEQKRFSAHLRQQANAASSSSSASASIPALQ</sequence>
<dbReference type="RefSeq" id="XP_018993155.1">
    <property type="nucleotide sequence ID" value="XM_019139212.1"/>
</dbReference>
<feature type="region of interest" description="Disordered" evidence="2">
    <location>
        <begin position="353"/>
        <end position="376"/>
    </location>
</feature>
<dbReference type="EMBL" id="AWGJ01000007">
    <property type="protein sequence ID" value="ODN77919.1"/>
    <property type="molecule type" value="Genomic_DNA"/>
</dbReference>
<keyword evidence="4" id="KW-1185">Reference proteome</keyword>
<name>A0A1E3HNJ0_9TREE</name>
<evidence type="ECO:0000313" key="3">
    <source>
        <dbReference type="EMBL" id="ODN77919.1"/>
    </source>
</evidence>
<evidence type="ECO:0000256" key="1">
    <source>
        <dbReference type="SAM" id="Coils"/>
    </source>
</evidence>
<feature type="compositionally biased region" description="Basic residues" evidence="2">
    <location>
        <begin position="75"/>
        <end position="88"/>
    </location>
</feature>
<organism evidence="3 4">
    <name type="scientific">Cryptococcus amylolentus CBS 6039</name>
    <dbReference type="NCBI Taxonomy" id="1295533"/>
    <lineage>
        <taxon>Eukaryota</taxon>
        <taxon>Fungi</taxon>
        <taxon>Dikarya</taxon>
        <taxon>Basidiomycota</taxon>
        <taxon>Agaricomycotina</taxon>
        <taxon>Tremellomycetes</taxon>
        <taxon>Tremellales</taxon>
        <taxon>Cryptococcaceae</taxon>
        <taxon>Cryptococcus</taxon>
    </lineage>
</organism>
<dbReference type="STRING" id="1295533.A0A1E3HNJ0"/>
<feature type="compositionally biased region" description="Basic residues" evidence="2">
    <location>
        <begin position="1"/>
        <end position="14"/>
    </location>
</feature>
<feature type="region of interest" description="Disordered" evidence="2">
    <location>
        <begin position="154"/>
        <end position="189"/>
    </location>
</feature>
<protein>
    <submittedName>
        <fullName evidence="3">Uncharacterized protein</fullName>
    </submittedName>
</protein>
<evidence type="ECO:0000256" key="2">
    <source>
        <dbReference type="SAM" id="MobiDB-lite"/>
    </source>
</evidence>
<dbReference type="AlphaFoldDB" id="A0A1E3HNJ0"/>
<dbReference type="GeneID" id="30156330"/>
<comment type="caution">
    <text evidence="3">The sequence shown here is derived from an EMBL/GenBank/DDBJ whole genome shotgun (WGS) entry which is preliminary data.</text>
</comment>